<dbReference type="GeneID" id="94549948"/>
<dbReference type="GO" id="GO:0004035">
    <property type="term" value="F:alkaline phosphatase activity"/>
    <property type="evidence" value="ECO:0007669"/>
    <property type="project" value="TreeGrafter"/>
</dbReference>
<organism evidence="5 6">
    <name type="scientific">Porphyromonas loveana</name>
    <dbReference type="NCBI Taxonomy" id="1884669"/>
    <lineage>
        <taxon>Bacteria</taxon>
        <taxon>Pseudomonadati</taxon>
        <taxon>Bacteroidota</taxon>
        <taxon>Bacteroidia</taxon>
        <taxon>Bacteroidales</taxon>
        <taxon>Porphyromonadaceae</taxon>
        <taxon>Porphyromonas</taxon>
    </lineage>
</organism>
<dbReference type="PRINTS" id="PR00113">
    <property type="entry name" value="ALKPHPHTASE"/>
</dbReference>
<feature type="binding site" evidence="3">
    <location>
        <position position="43"/>
    </location>
    <ligand>
        <name>Mg(2+)</name>
        <dbReference type="ChEBI" id="CHEBI:18420"/>
    </ligand>
</feature>
<keyword evidence="3" id="KW-0862">Zinc</keyword>
<proteinExistence type="inferred from homology"/>
<feature type="binding site" evidence="3">
    <location>
        <position position="156"/>
    </location>
    <ligand>
        <name>Mg(2+)</name>
        <dbReference type="ChEBI" id="CHEBI:18420"/>
    </ligand>
</feature>
<dbReference type="RefSeq" id="WP_116678502.1">
    <property type="nucleotide sequence ID" value="NZ_QEKY01000002.1"/>
</dbReference>
<feature type="binding site" evidence="3">
    <location>
        <position position="319"/>
    </location>
    <ligand>
        <name>Zn(2+)</name>
        <dbReference type="ChEBI" id="CHEBI:29105"/>
        <label>2</label>
    </ligand>
</feature>
<dbReference type="Gene3D" id="1.10.60.40">
    <property type="match status" value="1"/>
</dbReference>
<feature type="binding site" evidence="3">
    <location>
        <position position="272"/>
    </location>
    <ligand>
        <name>Mg(2+)</name>
        <dbReference type="ChEBI" id="CHEBI:18420"/>
    </ligand>
</feature>
<protein>
    <submittedName>
        <fullName evidence="5">Alkaline phosphatase</fullName>
    </submittedName>
</protein>
<dbReference type="CDD" id="cd16012">
    <property type="entry name" value="ALP"/>
    <property type="match status" value="1"/>
</dbReference>
<dbReference type="SUPFAM" id="SSF53649">
    <property type="entry name" value="Alkaline phosphatase-like"/>
    <property type="match status" value="1"/>
</dbReference>
<evidence type="ECO:0000256" key="3">
    <source>
        <dbReference type="PIRSR" id="PIRSR601952-2"/>
    </source>
</evidence>
<dbReference type="GO" id="GO:0046872">
    <property type="term" value="F:metal ion binding"/>
    <property type="evidence" value="ECO:0007669"/>
    <property type="project" value="UniProtKB-KW"/>
</dbReference>
<comment type="caution">
    <text evidence="5">The sequence shown here is derived from an EMBL/GenBank/DDBJ whole genome shotgun (WGS) entry which is preliminary data.</text>
</comment>
<dbReference type="AlphaFoldDB" id="A0A2U1FPC5"/>
<evidence type="ECO:0000313" key="5">
    <source>
        <dbReference type="EMBL" id="PVZ14009.1"/>
    </source>
</evidence>
<evidence type="ECO:0000313" key="6">
    <source>
        <dbReference type="Proteomes" id="UP000245462"/>
    </source>
</evidence>
<dbReference type="SMART" id="SM00098">
    <property type="entry name" value="alkPPc"/>
    <property type="match status" value="1"/>
</dbReference>
<keyword evidence="6" id="KW-1185">Reference proteome</keyword>
<dbReference type="InterPro" id="IPR017850">
    <property type="entry name" value="Alkaline_phosphatase_core_sf"/>
</dbReference>
<dbReference type="OrthoDB" id="9794455at2"/>
<comment type="cofactor">
    <cofactor evidence="3">
        <name>Mg(2+)</name>
        <dbReference type="ChEBI" id="CHEBI:18420"/>
    </cofactor>
    <text evidence="3">Binds 1 Mg(2+) ion.</text>
</comment>
<comment type="cofactor">
    <cofactor evidence="3">
        <name>Zn(2+)</name>
        <dbReference type="ChEBI" id="CHEBI:29105"/>
    </cofactor>
    <text evidence="3">Binds 2 Zn(2+) ions.</text>
</comment>
<keyword evidence="1" id="KW-0597">Phosphoprotein</keyword>
<evidence type="ECO:0000256" key="2">
    <source>
        <dbReference type="PIRSR" id="PIRSR601952-1"/>
    </source>
</evidence>
<dbReference type="Gene3D" id="3.40.720.10">
    <property type="entry name" value="Alkaline Phosphatase, subunit A"/>
    <property type="match status" value="1"/>
</dbReference>
<keyword evidence="3" id="KW-0460">Magnesium</keyword>
<dbReference type="Pfam" id="PF00245">
    <property type="entry name" value="Alk_phosphatase"/>
    <property type="match status" value="1"/>
</dbReference>
<feature type="binding site" evidence="3">
    <location>
        <position position="439"/>
    </location>
    <ligand>
        <name>Zn(2+)</name>
        <dbReference type="ChEBI" id="CHEBI:29105"/>
        <label>2</label>
    </ligand>
</feature>
<comment type="similarity">
    <text evidence="4">Belongs to the alkaline phosphatase family.</text>
</comment>
<name>A0A2U1FPC5_9PORP</name>
<feature type="binding site" evidence="3">
    <location>
        <position position="277"/>
    </location>
    <ligand>
        <name>Zn(2+)</name>
        <dbReference type="ChEBI" id="CHEBI:29105"/>
        <label>2</label>
    </ligand>
</feature>
<sequence length="567" mass="63193">MKKIILLLSTIPFLLIVFTQALHAGELRREVKPVRNVILMIPDGTSPSAVSLARWYQRYLNPERQRLAIDPYICGTVLTYSSDAPIGDSAPTTSCYMTGMPSNTGFVATYPVSSGKADLVPVDPSRAYMPLATVLEAAKIMRGKKTGLVVTCHFPHATPADCAAHSYSREEYGHIAMQMVHQNLDIVIGGGIDYLKPDLRSVLRQRGYGVFLDDMKGMRSYAGDKMWALYRPREMPYDLDRDTASIPSLEEMTHIAIAKLNRSEEGFFLMVEGSKVDWAAHANDPVGVATDLLAFDRACATALEFARQDGQTAVIIVSDHGNSGISIGKRGMAKSYDTATAYDLFEQLCRFRLTADGLAKRLAETPVDKVQELMREVCGFELKPEELRALYNSPDYEHSPIPLEERKQIRESMYSGSLSTFLASIYGLKTAIGFTSGGHTGEEVLLAAYHPEDTRPMGMYMNYELNDYLCQLFDLRGQLPALTDRIFAPHTDVFQGMKFTIVRGKGKTDESELPVLEVTKGSRKLRIAPFTNTVVLDKKVIELSSVIIYVDKTDTFYLPRELRLLLD</sequence>
<accession>A0A2U1FPC5</accession>
<dbReference type="PANTHER" id="PTHR11596:SF5">
    <property type="entry name" value="ALKALINE PHOSPHATASE"/>
    <property type="match status" value="1"/>
</dbReference>
<evidence type="ECO:0000256" key="4">
    <source>
        <dbReference type="RuleBase" id="RU003946"/>
    </source>
</evidence>
<dbReference type="EMBL" id="QEKY01000002">
    <property type="protein sequence ID" value="PVZ14009.1"/>
    <property type="molecule type" value="Genomic_DNA"/>
</dbReference>
<feature type="binding site" evidence="3">
    <location>
        <position position="158"/>
    </location>
    <ligand>
        <name>Mg(2+)</name>
        <dbReference type="ChEBI" id="CHEBI:18420"/>
    </ligand>
</feature>
<feature type="active site" description="Phosphoserine intermediate" evidence="2">
    <location>
        <position position="89"/>
    </location>
</feature>
<gene>
    <name evidence="5" type="ORF">C7382_10251</name>
</gene>
<feature type="binding site" evidence="3">
    <location>
        <position position="281"/>
    </location>
    <ligand>
        <name>Zn(2+)</name>
        <dbReference type="ChEBI" id="CHEBI:29105"/>
        <label>2</label>
    </ligand>
</feature>
<dbReference type="PANTHER" id="PTHR11596">
    <property type="entry name" value="ALKALINE PHOSPHATASE"/>
    <property type="match status" value="1"/>
</dbReference>
<keyword evidence="3" id="KW-0479">Metal-binding</keyword>
<evidence type="ECO:0000256" key="1">
    <source>
        <dbReference type="ARBA" id="ARBA00022553"/>
    </source>
</evidence>
<reference evidence="5 6" key="1">
    <citation type="submission" date="2018-04" db="EMBL/GenBank/DDBJ databases">
        <title>Genomic Encyclopedia of Type Strains, Phase IV (KMG-IV): sequencing the most valuable type-strain genomes for metagenomic binning, comparative biology and taxonomic classification.</title>
        <authorList>
            <person name="Goeker M."/>
        </authorList>
    </citation>
    <scope>NUCLEOTIDE SEQUENCE [LARGE SCALE GENOMIC DNA]</scope>
    <source>
        <strain evidence="5 6">DSM 28520</strain>
    </source>
</reference>
<dbReference type="InterPro" id="IPR001952">
    <property type="entry name" value="Alkaline_phosphatase"/>
</dbReference>
<feature type="binding site" evidence="3">
    <location>
        <position position="320"/>
    </location>
    <ligand>
        <name>Zn(2+)</name>
        <dbReference type="ChEBI" id="CHEBI:29105"/>
        <label>2</label>
    </ligand>
</feature>
<feature type="binding site" evidence="3">
    <location>
        <position position="43"/>
    </location>
    <ligand>
        <name>Zn(2+)</name>
        <dbReference type="ChEBI" id="CHEBI:29105"/>
        <label>2</label>
    </ligand>
</feature>
<dbReference type="Proteomes" id="UP000245462">
    <property type="component" value="Unassembled WGS sequence"/>
</dbReference>